<name>S8EBD9_FOMSC</name>
<evidence type="ECO:0000256" key="1">
    <source>
        <dbReference type="SAM" id="SignalP"/>
    </source>
</evidence>
<protein>
    <recommendedName>
        <fullName evidence="4">Ubiquitin 3 binding protein But2 C-terminal domain-containing protein</fullName>
    </recommendedName>
</protein>
<organism evidence="2 3">
    <name type="scientific">Fomitopsis schrenkii</name>
    <name type="common">Brown rot fungus</name>
    <dbReference type="NCBI Taxonomy" id="2126942"/>
    <lineage>
        <taxon>Eukaryota</taxon>
        <taxon>Fungi</taxon>
        <taxon>Dikarya</taxon>
        <taxon>Basidiomycota</taxon>
        <taxon>Agaricomycotina</taxon>
        <taxon>Agaricomycetes</taxon>
        <taxon>Polyporales</taxon>
        <taxon>Fomitopsis</taxon>
    </lineage>
</organism>
<keyword evidence="3" id="KW-1185">Reference proteome</keyword>
<feature type="chain" id="PRO_5004562933" description="Ubiquitin 3 binding protein But2 C-terminal domain-containing protein" evidence="1">
    <location>
        <begin position="18"/>
        <end position="212"/>
    </location>
</feature>
<sequence>MLALASLLALLVATASAIPRLPVRQQGASCAGLADGSTDSPLYNFTLAAVNTTLSNTNSTGAPLVLGWGPSGTSEAASSWAISTYAAWQSNEWPYFTLSDGALYPIPGPNEHGLGAYDHEVASGDEVTFWVTIEQSNPTPDPIYCAAANDDQEYAVLAVNNDADHFSLCKATTSWPKLNTVLVYEAADGNRNYNYSTCYPVQVNIIPYDGSI</sequence>
<dbReference type="EMBL" id="KE504136">
    <property type="protein sequence ID" value="EPT02237.1"/>
    <property type="molecule type" value="Genomic_DNA"/>
</dbReference>
<proteinExistence type="predicted"/>
<dbReference type="Proteomes" id="UP000015241">
    <property type="component" value="Unassembled WGS sequence"/>
</dbReference>
<reference evidence="2 3" key="1">
    <citation type="journal article" date="2012" name="Science">
        <title>The Paleozoic origin of enzymatic lignin decomposition reconstructed from 31 fungal genomes.</title>
        <authorList>
            <person name="Floudas D."/>
            <person name="Binder M."/>
            <person name="Riley R."/>
            <person name="Barry K."/>
            <person name="Blanchette R.A."/>
            <person name="Henrissat B."/>
            <person name="Martinez A.T."/>
            <person name="Otillar R."/>
            <person name="Spatafora J.W."/>
            <person name="Yadav J.S."/>
            <person name="Aerts A."/>
            <person name="Benoit I."/>
            <person name="Boyd A."/>
            <person name="Carlson A."/>
            <person name="Copeland A."/>
            <person name="Coutinho P.M."/>
            <person name="de Vries R.P."/>
            <person name="Ferreira P."/>
            <person name="Findley K."/>
            <person name="Foster B."/>
            <person name="Gaskell J."/>
            <person name="Glotzer D."/>
            <person name="Gorecki P."/>
            <person name="Heitman J."/>
            <person name="Hesse C."/>
            <person name="Hori C."/>
            <person name="Igarashi K."/>
            <person name="Jurgens J.A."/>
            <person name="Kallen N."/>
            <person name="Kersten P."/>
            <person name="Kohler A."/>
            <person name="Kuees U."/>
            <person name="Kumar T.K.A."/>
            <person name="Kuo A."/>
            <person name="LaButti K."/>
            <person name="Larrondo L.F."/>
            <person name="Lindquist E."/>
            <person name="Ling A."/>
            <person name="Lombard V."/>
            <person name="Lucas S."/>
            <person name="Lundell T."/>
            <person name="Martin R."/>
            <person name="McLaughlin D.J."/>
            <person name="Morgenstern I."/>
            <person name="Morin E."/>
            <person name="Murat C."/>
            <person name="Nagy L.G."/>
            <person name="Nolan M."/>
            <person name="Ohm R.A."/>
            <person name="Patyshakuliyeva A."/>
            <person name="Rokas A."/>
            <person name="Ruiz-Duenas F.J."/>
            <person name="Sabat G."/>
            <person name="Salamov A."/>
            <person name="Samejima M."/>
            <person name="Schmutz J."/>
            <person name="Slot J.C."/>
            <person name="St John F."/>
            <person name="Stenlid J."/>
            <person name="Sun H."/>
            <person name="Sun S."/>
            <person name="Syed K."/>
            <person name="Tsang A."/>
            <person name="Wiebenga A."/>
            <person name="Young D."/>
            <person name="Pisabarro A."/>
            <person name="Eastwood D.C."/>
            <person name="Martin F."/>
            <person name="Cullen D."/>
            <person name="Grigoriev I.V."/>
            <person name="Hibbett D.S."/>
        </authorList>
    </citation>
    <scope>NUCLEOTIDE SEQUENCE</scope>
    <source>
        <strain evidence="3">FP-58527</strain>
    </source>
</reference>
<keyword evidence="1" id="KW-0732">Signal</keyword>
<dbReference type="InParanoid" id="S8EBD9"/>
<dbReference type="OrthoDB" id="2844016at2759"/>
<evidence type="ECO:0000313" key="3">
    <source>
        <dbReference type="Proteomes" id="UP000015241"/>
    </source>
</evidence>
<gene>
    <name evidence="2" type="ORF">FOMPIDRAFT_1015336</name>
</gene>
<accession>S8EBD9</accession>
<dbReference type="AlphaFoldDB" id="S8EBD9"/>
<dbReference type="HOGENOM" id="CLU_111198_0_0_1"/>
<evidence type="ECO:0000313" key="2">
    <source>
        <dbReference type="EMBL" id="EPT02237.1"/>
    </source>
</evidence>
<evidence type="ECO:0008006" key="4">
    <source>
        <dbReference type="Google" id="ProtNLM"/>
    </source>
</evidence>
<feature type="signal peptide" evidence="1">
    <location>
        <begin position="1"/>
        <end position="17"/>
    </location>
</feature>